<protein>
    <recommendedName>
        <fullName evidence="13">Transmembrane protein</fullName>
    </recommendedName>
</protein>
<comment type="similarity">
    <text evidence="4">Belongs to the TMEM43 family.</text>
</comment>
<dbReference type="GeneID" id="9053954"/>
<feature type="transmembrane region" description="Helical" evidence="10">
    <location>
        <begin position="274"/>
        <end position="299"/>
    </location>
</feature>
<dbReference type="AlphaFoldDB" id="C5K4Y1"/>
<evidence type="ECO:0000256" key="2">
    <source>
        <dbReference type="ARBA" id="ARBA00004259"/>
    </source>
</evidence>
<evidence type="ECO:0000256" key="3">
    <source>
        <dbReference type="ARBA" id="ARBA00004586"/>
    </source>
</evidence>
<keyword evidence="5 10" id="KW-0812">Transmembrane</keyword>
<organism evidence="12">
    <name type="scientific">Perkinsus marinus (strain ATCC 50983 / TXsc)</name>
    <dbReference type="NCBI Taxonomy" id="423536"/>
    <lineage>
        <taxon>Eukaryota</taxon>
        <taxon>Sar</taxon>
        <taxon>Alveolata</taxon>
        <taxon>Perkinsozoa</taxon>
        <taxon>Perkinsea</taxon>
        <taxon>Perkinsida</taxon>
        <taxon>Perkinsidae</taxon>
        <taxon>Perkinsus</taxon>
    </lineage>
</organism>
<evidence type="ECO:0000256" key="9">
    <source>
        <dbReference type="ARBA" id="ARBA00023242"/>
    </source>
</evidence>
<dbReference type="GO" id="GO:0005789">
    <property type="term" value="C:endoplasmic reticulum membrane"/>
    <property type="evidence" value="ECO:0007669"/>
    <property type="project" value="UniProtKB-SubCell"/>
</dbReference>
<evidence type="ECO:0000256" key="7">
    <source>
        <dbReference type="ARBA" id="ARBA00022989"/>
    </source>
</evidence>
<evidence type="ECO:0000256" key="6">
    <source>
        <dbReference type="ARBA" id="ARBA00022824"/>
    </source>
</evidence>
<dbReference type="InParanoid" id="C5K4Y1"/>
<proteinExistence type="inferred from homology"/>
<evidence type="ECO:0000256" key="4">
    <source>
        <dbReference type="ARBA" id="ARBA00006627"/>
    </source>
</evidence>
<dbReference type="EMBL" id="GG670562">
    <property type="protein sequence ID" value="EER20403.1"/>
    <property type="molecule type" value="Genomic_DNA"/>
</dbReference>
<keyword evidence="8 10" id="KW-0472">Membrane</keyword>
<dbReference type="PANTHER" id="PTHR13416">
    <property type="match status" value="1"/>
</dbReference>
<dbReference type="GO" id="GO:0006629">
    <property type="term" value="P:lipid metabolic process"/>
    <property type="evidence" value="ECO:0007669"/>
    <property type="project" value="TreeGrafter"/>
</dbReference>
<dbReference type="GO" id="GO:0071763">
    <property type="term" value="P:nuclear membrane organization"/>
    <property type="evidence" value="ECO:0007669"/>
    <property type="project" value="TreeGrafter"/>
</dbReference>
<feature type="transmembrane region" description="Helical" evidence="10">
    <location>
        <begin position="244"/>
        <end position="262"/>
    </location>
</feature>
<evidence type="ECO:0000256" key="5">
    <source>
        <dbReference type="ARBA" id="ARBA00022692"/>
    </source>
</evidence>
<dbReference type="GO" id="GO:0005637">
    <property type="term" value="C:nuclear inner membrane"/>
    <property type="evidence" value="ECO:0007669"/>
    <property type="project" value="TreeGrafter"/>
</dbReference>
<dbReference type="RefSeq" id="XP_002788607.1">
    <property type="nucleotide sequence ID" value="XM_002788561.1"/>
</dbReference>
<evidence type="ECO:0000313" key="11">
    <source>
        <dbReference type="EMBL" id="EER20403.1"/>
    </source>
</evidence>
<name>C5K4Y1_PERM5</name>
<sequence length="403" mass="44641">MPRLAQDAPPAIRAVFSEAALELRGTELEWWAEILQWTERELCRGSSSRRNRCLYSYHQDFYHYDVDPADFHCVTKMGSGCSQVAPSERPRSRLAQLGPPEVLHGVLRAPAGSVTIGNPRNGYSLSSALISQINSKAEIQLIDADGAAAFLGVADRQLHIDLTSNQSFAQTFVASPRLGDLRLRVTASTTDFVSVIARQEPGGRLGPYVIPTIRPSEPIEWLASGHHGHLQSLLQHHSRDDVAWLWRFLGILSMWLGTALLLSPLGEAEPSCMALLCVACFAGAVISALLATIGATLFASLPIELLLAVIGVAAAFFAWRSYKAPWFGRAHYYEYYYGDDASSVEMPLVGGREYDGDSWFERRLDNRCIDSDDDEIDKIGAPKDVYLGRQARPSRQLRHDLRE</sequence>
<keyword evidence="12" id="KW-1185">Reference proteome</keyword>
<dbReference type="PANTHER" id="PTHR13416:SF2">
    <property type="entry name" value="TRANSMEMBRANE PROTEIN 43"/>
    <property type="match status" value="1"/>
</dbReference>
<keyword evidence="6" id="KW-0256">Endoplasmic reticulum</keyword>
<evidence type="ECO:0000256" key="10">
    <source>
        <dbReference type="SAM" id="Phobius"/>
    </source>
</evidence>
<reference evidence="11 12" key="1">
    <citation type="submission" date="2008-07" db="EMBL/GenBank/DDBJ databases">
        <authorList>
            <person name="El-Sayed N."/>
            <person name="Caler E."/>
            <person name="Inman J."/>
            <person name="Amedeo P."/>
            <person name="Hass B."/>
            <person name="Wortman J."/>
        </authorList>
    </citation>
    <scope>NUCLEOTIDE SEQUENCE [LARGE SCALE GENOMIC DNA]</scope>
    <source>
        <strain evidence="12">ATCC 50983 / TXsc</strain>
    </source>
</reference>
<feature type="transmembrane region" description="Helical" evidence="10">
    <location>
        <begin position="305"/>
        <end position="322"/>
    </location>
</feature>
<keyword evidence="7 10" id="KW-1133">Transmembrane helix</keyword>
<evidence type="ECO:0008006" key="13">
    <source>
        <dbReference type="Google" id="ProtNLM"/>
    </source>
</evidence>
<gene>
    <name evidence="11" type="ORF">Pmar_PMAR010137</name>
</gene>
<dbReference type="InterPro" id="IPR012430">
    <property type="entry name" value="TMEM43_fam"/>
</dbReference>
<evidence type="ECO:0000256" key="8">
    <source>
        <dbReference type="ARBA" id="ARBA00023136"/>
    </source>
</evidence>
<evidence type="ECO:0000313" key="12">
    <source>
        <dbReference type="Proteomes" id="UP000007800"/>
    </source>
</evidence>
<keyword evidence="9" id="KW-0539">Nucleus</keyword>
<dbReference type="Pfam" id="PF07787">
    <property type="entry name" value="TMEM43"/>
    <property type="match status" value="1"/>
</dbReference>
<evidence type="ECO:0000256" key="1">
    <source>
        <dbReference type="ARBA" id="ARBA00004127"/>
    </source>
</evidence>
<dbReference type="OrthoDB" id="10434121at2759"/>
<dbReference type="OMA" id="WTERELC"/>
<accession>C5K4Y1</accession>
<dbReference type="Proteomes" id="UP000007800">
    <property type="component" value="Unassembled WGS sequence"/>
</dbReference>
<comment type="subcellular location">
    <subcellularLocation>
        <location evidence="1">Endomembrane system</location>
        <topology evidence="1">Multi-pass membrane protein</topology>
    </subcellularLocation>
    <subcellularLocation>
        <location evidence="3">Endoplasmic reticulum membrane</location>
    </subcellularLocation>
    <subcellularLocation>
        <location evidence="2">Nucleus envelope</location>
    </subcellularLocation>
</comment>